<protein>
    <submittedName>
        <fullName evidence="1">Uncharacterized protein</fullName>
    </submittedName>
</protein>
<keyword evidence="2" id="KW-1185">Reference proteome</keyword>
<evidence type="ECO:0000313" key="2">
    <source>
        <dbReference type="Proteomes" id="UP000051820"/>
    </source>
</evidence>
<comment type="caution">
    <text evidence="1">The sequence shown here is derived from an EMBL/GenBank/DDBJ whole genome shotgun (WGS) entry which is preliminary data.</text>
</comment>
<dbReference type="RefSeq" id="WP_010622592.1">
    <property type="nucleotide sequence ID" value="NZ_AZGF01000032.1"/>
</dbReference>
<name>A0A0R1W3R2_9LACO</name>
<accession>A0A0R1W3R2</accession>
<dbReference type="Proteomes" id="UP000051820">
    <property type="component" value="Unassembled WGS sequence"/>
</dbReference>
<proteinExistence type="predicted"/>
<organism evidence="1 2">
    <name type="scientific">Paucilactobacillus suebicus DSM 5007 = KCTC 3549</name>
    <dbReference type="NCBI Taxonomy" id="1423807"/>
    <lineage>
        <taxon>Bacteria</taxon>
        <taxon>Bacillati</taxon>
        <taxon>Bacillota</taxon>
        <taxon>Bacilli</taxon>
        <taxon>Lactobacillales</taxon>
        <taxon>Lactobacillaceae</taxon>
        <taxon>Paucilactobacillus</taxon>
    </lineage>
</organism>
<sequence length="284" mass="32378">MHYEIVNMIDPGTDNWADQKKRAQEPNGRVITLAPNPGFFGLVQSEHVKAINLVDRLTKRTYHKGSYLFFNEVPTVDGAEVFMNGDGSISIISDGDEIAQMTLYEGTRRFVKEINYTNIHGTNDYSQEYTYDGHLFSNIYYSHNEVQRMDFVDDEERPVVRFYLYQGMVNLITVEDPETHEISVRYDSMNDFIADQVSQIVKTADTTGITYMGVEIDALSKLSSRNTLYLDEPAFDDNGEVKGNLMATLEGNIPTIEEVVLDKGDYNKLVMGNFDVSRVKERVQ</sequence>
<dbReference type="eggNOG" id="ENOG5033TNZ">
    <property type="taxonomic scope" value="Bacteria"/>
</dbReference>
<dbReference type="OrthoDB" id="2248484at2"/>
<reference evidence="1 2" key="1">
    <citation type="journal article" date="2015" name="Genome Announc.">
        <title>Expanding the biotechnology potential of lactobacilli through comparative genomics of 213 strains and associated genera.</title>
        <authorList>
            <person name="Sun Z."/>
            <person name="Harris H.M."/>
            <person name="McCann A."/>
            <person name="Guo C."/>
            <person name="Argimon S."/>
            <person name="Zhang W."/>
            <person name="Yang X."/>
            <person name="Jeffery I.B."/>
            <person name="Cooney J.C."/>
            <person name="Kagawa T.F."/>
            <person name="Liu W."/>
            <person name="Song Y."/>
            <person name="Salvetti E."/>
            <person name="Wrobel A."/>
            <person name="Rasinkangas P."/>
            <person name="Parkhill J."/>
            <person name="Rea M.C."/>
            <person name="O'Sullivan O."/>
            <person name="Ritari J."/>
            <person name="Douillard F.P."/>
            <person name="Paul Ross R."/>
            <person name="Yang R."/>
            <person name="Briner A.E."/>
            <person name="Felis G.E."/>
            <person name="de Vos W.M."/>
            <person name="Barrangou R."/>
            <person name="Klaenhammer T.R."/>
            <person name="Caufield P.W."/>
            <person name="Cui Y."/>
            <person name="Zhang H."/>
            <person name="O'Toole P.W."/>
        </authorList>
    </citation>
    <scope>NUCLEOTIDE SEQUENCE [LARGE SCALE GENOMIC DNA]</scope>
    <source>
        <strain evidence="1 2">DSM 5007</strain>
    </source>
</reference>
<dbReference type="AlphaFoldDB" id="A0A0R1W3R2"/>
<dbReference type="PATRIC" id="fig|1423807.3.peg.1516"/>
<dbReference type="EMBL" id="AZGF01000032">
    <property type="protein sequence ID" value="KRM09942.1"/>
    <property type="molecule type" value="Genomic_DNA"/>
</dbReference>
<dbReference type="STRING" id="1423807.FD16_GL001482"/>
<evidence type="ECO:0000313" key="1">
    <source>
        <dbReference type="EMBL" id="KRM09942.1"/>
    </source>
</evidence>
<gene>
    <name evidence="1" type="ORF">FD16_GL001482</name>
</gene>